<dbReference type="InterPro" id="IPR001296">
    <property type="entry name" value="Glyco_trans_1"/>
</dbReference>
<dbReference type="EMBL" id="JAKFHA010000002">
    <property type="protein sequence ID" value="MCF2526832.1"/>
    <property type="molecule type" value="Genomic_DNA"/>
</dbReference>
<feature type="domain" description="Glycosyl transferase family 1" evidence="4">
    <location>
        <begin position="202"/>
        <end position="361"/>
    </location>
</feature>
<dbReference type="GO" id="GO:0016757">
    <property type="term" value="F:glycosyltransferase activity"/>
    <property type="evidence" value="ECO:0007669"/>
    <property type="project" value="UniProtKB-KW"/>
</dbReference>
<keyword evidence="3 6" id="KW-0808">Transferase</keyword>
<keyword evidence="7" id="KW-1185">Reference proteome</keyword>
<organism evidence="6 7">
    <name type="scientific">Yinghuangia soli</name>
    <dbReference type="NCBI Taxonomy" id="2908204"/>
    <lineage>
        <taxon>Bacteria</taxon>
        <taxon>Bacillati</taxon>
        <taxon>Actinomycetota</taxon>
        <taxon>Actinomycetes</taxon>
        <taxon>Kitasatosporales</taxon>
        <taxon>Streptomycetaceae</taxon>
        <taxon>Yinghuangia</taxon>
    </lineage>
</organism>
<dbReference type="SUPFAM" id="SSF53756">
    <property type="entry name" value="UDP-Glycosyltransferase/glycogen phosphorylase"/>
    <property type="match status" value="1"/>
</dbReference>
<evidence type="ECO:0000313" key="7">
    <source>
        <dbReference type="Proteomes" id="UP001165378"/>
    </source>
</evidence>
<dbReference type="Pfam" id="PF00534">
    <property type="entry name" value="Glycos_transf_1"/>
    <property type="match status" value="1"/>
</dbReference>
<dbReference type="RefSeq" id="WP_235050964.1">
    <property type="nucleotide sequence ID" value="NZ_JAKFHA010000002.1"/>
</dbReference>
<evidence type="ECO:0000313" key="6">
    <source>
        <dbReference type="EMBL" id="MCF2526832.1"/>
    </source>
</evidence>
<keyword evidence="2 6" id="KW-0328">Glycosyltransferase</keyword>
<dbReference type="PANTHER" id="PTHR12526:SF630">
    <property type="entry name" value="GLYCOSYLTRANSFERASE"/>
    <property type="match status" value="1"/>
</dbReference>
<name>A0AA41U0V8_9ACTN</name>
<dbReference type="PANTHER" id="PTHR12526">
    <property type="entry name" value="GLYCOSYLTRANSFERASE"/>
    <property type="match status" value="1"/>
</dbReference>
<dbReference type="Gene3D" id="3.40.50.2000">
    <property type="entry name" value="Glycogen Phosphorylase B"/>
    <property type="match status" value="2"/>
</dbReference>
<sequence length="384" mass="41582">MTTSGGRNVYIVCNSVDEMGGLTRWADHIARLLAAAGHRIEIIGITPAGTRADYGAELPYTTRTLYTEHPPPAWRARRPWQHANLKARARQMKRDAGMRAAADELTRVFRAAPADSVIVVAQVWAMEWVALADTAGLPVVAMSHESYEATRASGRYARVKRFFANADRLLLLTHEDADAWAVDGLTNVGYMPNPMPLEPAEPADGSAKTVVSLGRLSYEKGYDLLLDSWARICGRHPDWTLRIHGTGGEEANLRKQAADLGIAASVDFAGQTSDVEGALKAGSVFALASRAEGFPLSLLEAMACGLPSVAFDCAPGVREIVRDGVDGLLAVTGNTRQFADHLDALLSDADRRAELGARARADVGRFSPEAVVARWEKVFDLVHR</sequence>
<accession>A0AA41U0V8</accession>
<dbReference type="InterPro" id="IPR028098">
    <property type="entry name" value="Glyco_trans_4-like_N"/>
</dbReference>
<dbReference type="Proteomes" id="UP001165378">
    <property type="component" value="Unassembled WGS sequence"/>
</dbReference>
<dbReference type="Pfam" id="PF13439">
    <property type="entry name" value="Glyco_transf_4"/>
    <property type="match status" value="1"/>
</dbReference>
<evidence type="ECO:0000259" key="4">
    <source>
        <dbReference type="Pfam" id="PF00534"/>
    </source>
</evidence>
<evidence type="ECO:0000259" key="5">
    <source>
        <dbReference type="Pfam" id="PF13439"/>
    </source>
</evidence>
<evidence type="ECO:0000256" key="2">
    <source>
        <dbReference type="ARBA" id="ARBA00022676"/>
    </source>
</evidence>
<evidence type="ECO:0000256" key="1">
    <source>
        <dbReference type="ARBA" id="ARBA00021292"/>
    </source>
</evidence>
<evidence type="ECO:0000256" key="3">
    <source>
        <dbReference type="ARBA" id="ARBA00022679"/>
    </source>
</evidence>
<protein>
    <recommendedName>
        <fullName evidence="1">D-inositol 3-phosphate glycosyltransferase</fullName>
    </recommendedName>
</protein>
<gene>
    <name evidence="6" type="ORF">LZ495_06315</name>
</gene>
<reference evidence="6" key="1">
    <citation type="submission" date="2022-01" db="EMBL/GenBank/DDBJ databases">
        <title>Genome-Based Taxonomic Classification of the Phylum Actinobacteria.</title>
        <authorList>
            <person name="Gao Y."/>
        </authorList>
    </citation>
    <scope>NUCLEOTIDE SEQUENCE</scope>
    <source>
        <strain evidence="6">KLBMP 8922</strain>
    </source>
</reference>
<feature type="domain" description="Glycosyltransferase subfamily 4-like N-terminal" evidence="5">
    <location>
        <begin position="19"/>
        <end position="185"/>
    </location>
</feature>
<dbReference type="AlphaFoldDB" id="A0AA41U0V8"/>
<proteinExistence type="predicted"/>
<comment type="caution">
    <text evidence="6">The sequence shown here is derived from an EMBL/GenBank/DDBJ whole genome shotgun (WGS) entry which is preliminary data.</text>
</comment>